<dbReference type="EMBL" id="CP019064">
    <property type="protein sequence ID" value="AVF38014.1"/>
    <property type="molecule type" value="Genomic_DNA"/>
</dbReference>
<reference evidence="2" key="1">
    <citation type="submission" date="2017-01" db="EMBL/GenBank/DDBJ databases">
        <title>Genome sequence of Rouxiella sp. ERMR1:05.</title>
        <authorList>
            <person name="Kumar R."/>
            <person name="Singh D."/>
            <person name="Kumar S."/>
        </authorList>
    </citation>
    <scope>NUCLEOTIDE SEQUENCE [LARGE SCALE GENOMIC DNA]</scope>
    <source>
        <strain evidence="2">ERMR1:05</strain>
        <plasmid evidence="2">unnamed2</plasmid>
    </source>
</reference>
<gene>
    <name evidence="1" type="ORF">BV494_24225</name>
</gene>
<dbReference type="RefSeq" id="WP_104925345.1">
    <property type="nucleotide sequence ID" value="NZ_CP019064.1"/>
</dbReference>
<sequence>MTCVMQLICQGETLANRNSRFPFDDPLTEVSQKQAQELKGCFGPFSKTWTAPDQAARQTSRELGFLSESVLELAEAGYGRWKGVSIKKVIEQDYDTFQCWLSGEAPPEGEKIAQVMARTGIWLSRRVSDRGIHCAVASSTVIRAIVIQVLDAPASSLQHIDISPLSTTLLRSDGKRWHVVSLGNN</sequence>
<accession>A0A2L1UYP0</accession>
<protein>
    <submittedName>
        <fullName evidence="1">Phosphoglycerate mutase</fullName>
    </submittedName>
</protein>
<keyword evidence="1" id="KW-0614">Plasmid</keyword>
<name>A0A2L1UYP0_9GAMM</name>
<dbReference type="AlphaFoldDB" id="A0A2L1UYP0"/>
<dbReference type="InterPro" id="IPR029033">
    <property type="entry name" value="His_PPase_superfam"/>
</dbReference>
<dbReference type="Pfam" id="PF00300">
    <property type="entry name" value="His_Phos_1"/>
    <property type="match status" value="1"/>
</dbReference>
<dbReference type="Proteomes" id="UP000239197">
    <property type="component" value="Plasmid unnamed2"/>
</dbReference>
<organism evidence="1 2">
    <name type="scientific">Rahnella sikkimica</name>
    <dbReference type="NCBI Taxonomy" id="1805933"/>
    <lineage>
        <taxon>Bacteria</taxon>
        <taxon>Pseudomonadati</taxon>
        <taxon>Pseudomonadota</taxon>
        <taxon>Gammaproteobacteria</taxon>
        <taxon>Enterobacterales</taxon>
        <taxon>Yersiniaceae</taxon>
        <taxon>Rahnella</taxon>
    </lineage>
</organism>
<evidence type="ECO:0000313" key="2">
    <source>
        <dbReference type="Proteomes" id="UP000239197"/>
    </source>
</evidence>
<dbReference type="Gene3D" id="3.40.50.1240">
    <property type="entry name" value="Phosphoglycerate mutase-like"/>
    <property type="match status" value="1"/>
</dbReference>
<evidence type="ECO:0000313" key="1">
    <source>
        <dbReference type="EMBL" id="AVF38014.1"/>
    </source>
</evidence>
<dbReference type="KEGG" id="rox:BV494_24225"/>
<keyword evidence="2" id="KW-1185">Reference proteome</keyword>
<dbReference type="OrthoDB" id="7502553at2"/>
<dbReference type="InterPro" id="IPR013078">
    <property type="entry name" value="His_Pase_superF_clade-1"/>
</dbReference>
<geneLocation type="plasmid" evidence="1 2">
    <name>unnamed2</name>
</geneLocation>
<proteinExistence type="predicted"/>
<dbReference type="SUPFAM" id="SSF53254">
    <property type="entry name" value="Phosphoglycerate mutase-like"/>
    <property type="match status" value="1"/>
</dbReference>